<feature type="region of interest" description="Disordered" evidence="7">
    <location>
        <begin position="135"/>
        <end position="157"/>
    </location>
</feature>
<gene>
    <name evidence="8" type="ORF">EXIGLDRAFT_657371</name>
</gene>
<feature type="compositionally biased region" description="Acidic residues" evidence="7">
    <location>
        <begin position="251"/>
        <end position="260"/>
    </location>
</feature>
<dbReference type="OrthoDB" id="434647at2759"/>
<dbReference type="InterPro" id="IPR004345">
    <property type="entry name" value="TB2_DP1_HVA22"/>
</dbReference>
<keyword evidence="3 6" id="KW-0812">Transmembrane</keyword>
<dbReference type="Pfam" id="PF03134">
    <property type="entry name" value="TB2_DP1_HVA22"/>
    <property type="match status" value="1"/>
</dbReference>
<dbReference type="Proteomes" id="UP000077266">
    <property type="component" value="Unassembled WGS sequence"/>
</dbReference>
<feature type="compositionally biased region" description="Low complexity" evidence="7">
    <location>
        <begin position="266"/>
        <end position="275"/>
    </location>
</feature>
<keyword evidence="5 6" id="KW-0472">Membrane</keyword>
<protein>
    <recommendedName>
        <fullName evidence="6">Protein YOP1</fullName>
    </recommendedName>
</protein>
<keyword evidence="4 6" id="KW-1133">Transmembrane helix</keyword>
<feature type="transmembrane region" description="Helical" evidence="6">
    <location>
        <begin position="63"/>
        <end position="80"/>
    </location>
</feature>
<accession>A0A165CCT3</accession>
<reference evidence="8 9" key="1">
    <citation type="journal article" date="2016" name="Mol. Biol. Evol.">
        <title>Comparative Genomics of Early-Diverging Mushroom-Forming Fungi Provides Insights into the Origins of Lignocellulose Decay Capabilities.</title>
        <authorList>
            <person name="Nagy L.G."/>
            <person name="Riley R."/>
            <person name="Tritt A."/>
            <person name="Adam C."/>
            <person name="Daum C."/>
            <person name="Floudas D."/>
            <person name="Sun H."/>
            <person name="Yadav J.S."/>
            <person name="Pangilinan J."/>
            <person name="Larsson K.H."/>
            <person name="Matsuura K."/>
            <person name="Barry K."/>
            <person name="Labutti K."/>
            <person name="Kuo R."/>
            <person name="Ohm R.A."/>
            <person name="Bhattacharya S.S."/>
            <person name="Shirouzu T."/>
            <person name="Yoshinaga Y."/>
            <person name="Martin F.M."/>
            <person name="Grigoriev I.V."/>
            <person name="Hibbett D.S."/>
        </authorList>
    </citation>
    <scope>NUCLEOTIDE SEQUENCE [LARGE SCALE GENOMIC DNA]</scope>
    <source>
        <strain evidence="8 9">HHB12029</strain>
    </source>
</reference>
<comment type="subcellular location">
    <subcellularLocation>
        <location evidence="1 6">Membrane</location>
        <topology evidence="1 6">Multi-pass membrane protein</topology>
    </subcellularLocation>
</comment>
<evidence type="ECO:0000256" key="6">
    <source>
        <dbReference type="RuleBase" id="RU362006"/>
    </source>
</evidence>
<comment type="similarity">
    <text evidence="2 6">Belongs to the DP1 family.</text>
</comment>
<evidence type="ECO:0000313" key="9">
    <source>
        <dbReference type="Proteomes" id="UP000077266"/>
    </source>
</evidence>
<name>A0A165CCT3_EXIGL</name>
<organism evidence="8 9">
    <name type="scientific">Exidia glandulosa HHB12029</name>
    <dbReference type="NCBI Taxonomy" id="1314781"/>
    <lineage>
        <taxon>Eukaryota</taxon>
        <taxon>Fungi</taxon>
        <taxon>Dikarya</taxon>
        <taxon>Basidiomycota</taxon>
        <taxon>Agaricomycotina</taxon>
        <taxon>Agaricomycetes</taxon>
        <taxon>Auriculariales</taxon>
        <taxon>Exidiaceae</taxon>
        <taxon>Exidia</taxon>
    </lineage>
</organism>
<feature type="region of interest" description="Disordered" evidence="7">
    <location>
        <begin position="189"/>
        <end position="292"/>
    </location>
</feature>
<feature type="transmembrane region" description="Helical" evidence="6">
    <location>
        <begin position="40"/>
        <end position="57"/>
    </location>
</feature>
<keyword evidence="9" id="KW-1185">Reference proteome</keyword>
<proteinExistence type="inferred from homology"/>
<evidence type="ECO:0000256" key="2">
    <source>
        <dbReference type="ARBA" id="ARBA00008573"/>
    </source>
</evidence>
<evidence type="ECO:0000256" key="4">
    <source>
        <dbReference type="ARBA" id="ARBA00022989"/>
    </source>
</evidence>
<dbReference type="AlphaFoldDB" id="A0A165CCT3"/>
<dbReference type="GO" id="GO:0016020">
    <property type="term" value="C:membrane"/>
    <property type="evidence" value="ECO:0007669"/>
    <property type="project" value="UniProtKB-SubCell"/>
</dbReference>
<evidence type="ECO:0000256" key="1">
    <source>
        <dbReference type="ARBA" id="ARBA00004141"/>
    </source>
</evidence>
<evidence type="ECO:0000313" key="8">
    <source>
        <dbReference type="EMBL" id="KZV82233.1"/>
    </source>
</evidence>
<dbReference type="PANTHER" id="PTHR12300">
    <property type="entry name" value="HVA22-LIKE PROTEINS"/>
    <property type="match status" value="1"/>
</dbReference>
<comment type="caution">
    <text evidence="6">Lacks conserved residue(s) required for the propagation of feature annotation.</text>
</comment>
<evidence type="ECO:0000256" key="5">
    <source>
        <dbReference type="ARBA" id="ARBA00023136"/>
    </source>
</evidence>
<dbReference type="PANTHER" id="PTHR12300:SF161">
    <property type="entry name" value="RECEPTOR EXPRESSION-ENHANCING PROTEIN"/>
    <property type="match status" value="1"/>
</dbReference>
<dbReference type="STRING" id="1314781.A0A165CCT3"/>
<feature type="transmembrane region" description="Helical" evidence="6">
    <location>
        <begin position="6"/>
        <end position="28"/>
    </location>
</feature>
<evidence type="ECO:0000256" key="3">
    <source>
        <dbReference type="ARBA" id="ARBA00022692"/>
    </source>
</evidence>
<evidence type="ECO:0000256" key="7">
    <source>
        <dbReference type="SAM" id="MobiDB-lite"/>
    </source>
</evidence>
<dbReference type="EMBL" id="KV426337">
    <property type="protein sequence ID" value="KZV82233.1"/>
    <property type="molecule type" value="Genomic_DNA"/>
</dbReference>
<sequence length="292" mass="32167">MLFYLVWRVVNSTTAFLYPTYATYKALCKRPADEQELERWLMYWSVIGVVVALEYVAEWLVSWIPLYYLVKTLFLLYLALPRAQGAQFVYTTQLRPFLAQYETQIDAAFGQLKSAAYEWVSERLRRVTNLVVNTPAPDVHQPQSAAPPSQHDPMSGPATMVQGLWAAYGPAVVAGATAFVRAHAPAGAQEQGAGGYAGNPPAPQTRRQASASSSSLDTASVLRRRRELEAELASLPAAESEGEGDTTRFEEVDDVSGNEEEQQRPGAGRRSSSWWGWGGGARGDGYEPVRTD</sequence>
<dbReference type="InParanoid" id="A0A165CCT3"/>